<evidence type="ECO:0000313" key="3">
    <source>
        <dbReference type="Proteomes" id="UP000269945"/>
    </source>
</evidence>
<name>A0A9X9M5K2_GULGU</name>
<comment type="caution">
    <text evidence="2">The sequence shown here is derived from an EMBL/GenBank/DDBJ whole genome shotgun (WGS) entry which is preliminary data.</text>
</comment>
<reference evidence="2 3" key="1">
    <citation type="submission" date="2018-10" db="EMBL/GenBank/DDBJ databases">
        <authorList>
            <person name="Ekblom R."/>
            <person name="Jareborg N."/>
        </authorList>
    </citation>
    <scope>NUCLEOTIDE SEQUENCE [LARGE SCALE GENOMIC DNA]</scope>
    <source>
        <tissue evidence="2">Muscle</tissue>
    </source>
</reference>
<proteinExistence type="predicted"/>
<gene>
    <name evidence="2" type="ORF">BN2614_LOCUS1</name>
</gene>
<dbReference type="AlphaFoldDB" id="A0A9X9M5K2"/>
<protein>
    <submittedName>
        <fullName evidence="2">Uncharacterized protein</fullName>
    </submittedName>
</protein>
<organism evidence="2 3">
    <name type="scientific">Gulo gulo</name>
    <name type="common">Wolverine</name>
    <name type="synonym">Gluton</name>
    <dbReference type="NCBI Taxonomy" id="48420"/>
    <lineage>
        <taxon>Eukaryota</taxon>
        <taxon>Metazoa</taxon>
        <taxon>Chordata</taxon>
        <taxon>Craniata</taxon>
        <taxon>Vertebrata</taxon>
        <taxon>Euteleostomi</taxon>
        <taxon>Mammalia</taxon>
        <taxon>Eutheria</taxon>
        <taxon>Laurasiatheria</taxon>
        <taxon>Carnivora</taxon>
        <taxon>Caniformia</taxon>
        <taxon>Musteloidea</taxon>
        <taxon>Mustelidae</taxon>
        <taxon>Guloninae</taxon>
        <taxon>Gulo</taxon>
    </lineage>
</organism>
<dbReference type="Proteomes" id="UP000269945">
    <property type="component" value="Unassembled WGS sequence"/>
</dbReference>
<feature type="compositionally biased region" description="Polar residues" evidence="1">
    <location>
        <begin position="1"/>
        <end position="10"/>
    </location>
</feature>
<sequence>MTWKNVTRSGARSCPAWPSQPCLHSKTKLPPESQGQLQQQNLSSGSIQAGGQHPPKPSANTIVLKQEGKLQGYERLVSWSR</sequence>
<evidence type="ECO:0000256" key="1">
    <source>
        <dbReference type="SAM" id="MobiDB-lite"/>
    </source>
</evidence>
<dbReference type="EMBL" id="CYRY02043126">
    <property type="protein sequence ID" value="VCX37299.1"/>
    <property type="molecule type" value="Genomic_DNA"/>
</dbReference>
<evidence type="ECO:0000313" key="2">
    <source>
        <dbReference type="EMBL" id="VCX37299.1"/>
    </source>
</evidence>
<accession>A0A9X9M5K2</accession>
<feature type="region of interest" description="Disordered" evidence="1">
    <location>
        <begin position="1"/>
        <end position="66"/>
    </location>
</feature>
<keyword evidence="3" id="KW-1185">Reference proteome</keyword>
<feature type="compositionally biased region" description="Low complexity" evidence="1">
    <location>
        <begin position="33"/>
        <end position="47"/>
    </location>
</feature>